<gene>
    <name evidence="1" type="ORF">Scaly_1080900</name>
</gene>
<sequence length="115" mass="12915">MSDQISHDKLASYDVLLIGNDANMLGGIKVWLSMQFSIKDLGETSYILGIKIYKSTKHHVAYTLRVASRCQGFIFKLIGGVVAWNDRVNSAENRVDPLTKPVSHIAILNILERWV</sequence>
<reference evidence="1" key="2">
    <citation type="journal article" date="2024" name="Plant">
        <title>Genomic evolution and insights into agronomic trait innovations of Sesamum species.</title>
        <authorList>
            <person name="Miao H."/>
            <person name="Wang L."/>
            <person name="Qu L."/>
            <person name="Liu H."/>
            <person name="Sun Y."/>
            <person name="Le M."/>
            <person name="Wang Q."/>
            <person name="Wei S."/>
            <person name="Zheng Y."/>
            <person name="Lin W."/>
            <person name="Duan Y."/>
            <person name="Cao H."/>
            <person name="Xiong S."/>
            <person name="Wang X."/>
            <person name="Wei L."/>
            <person name="Li C."/>
            <person name="Ma Q."/>
            <person name="Ju M."/>
            <person name="Zhao R."/>
            <person name="Li G."/>
            <person name="Mu C."/>
            <person name="Tian Q."/>
            <person name="Mei H."/>
            <person name="Zhang T."/>
            <person name="Gao T."/>
            <person name="Zhang H."/>
        </authorList>
    </citation>
    <scope>NUCLEOTIDE SEQUENCE</scope>
    <source>
        <strain evidence="1">KEN8</strain>
    </source>
</reference>
<name>A0AAW2QM92_9LAMI</name>
<accession>A0AAW2QM92</accession>
<reference evidence="1" key="1">
    <citation type="submission" date="2020-06" db="EMBL/GenBank/DDBJ databases">
        <authorList>
            <person name="Li T."/>
            <person name="Hu X."/>
            <person name="Zhang T."/>
            <person name="Song X."/>
            <person name="Zhang H."/>
            <person name="Dai N."/>
            <person name="Sheng W."/>
            <person name="Hou X."/>
            <person name="Wei L."/>
        </authorList>
    </citation>
    <scope>NUCLEOTIDE SEQUENCE</scope>
    <source>
        <strain evidence="1">KEN8</strain>
        <tissue evidence="1">Leaf</tissue>
    </source>
</reference>
<dbReference type="EMBL" id="JACGWM010000006">
    <property type="protein sequence ID" value="KAL0368620.1"/>
    <property type="molecule type" value="Genomic_DNA"/>
</dbReference>
<proteinExistence type="predicted"/>
<protein>
    <recommendedName>
        <fullName evidence="2">Reverse transcriptase Ty1/copia-type domain-containing protein</fullName>
    </recommendedName>
</protein>
<organism evidence="1">
    <name type="scientific">Sesamum calycinum</name>
    <dbReference type="NCBI Taxonomy" id="2727403"/>
    <lineage>
        <taxon>Eukaryota</taxon>
        <taxon>Viridiplantae</taxon>
        <taxon>Streptophyta</taxon>
        <taxon>Embryophyta</taxon>
        <taxon>Tracheophyta</taxon>
        <taxon>Spermatophyta</taxon>
        <taxon>Magnoliopsida</taxon>
        <taxon>eudicotyledons</taxon>
        <taxon>Gunneridae</taxon>
        <taxon>Pentapetalae</taxon>
        <taxon>asterids</taxon>
        <taxon>lamiids</taxon>
        <taxon>Lamiales</taxon>
        <taxon>Pedaliaceae</taxon>
        <taxon>Sesamum</taxon>
    </lineage>
</organism>
<evidence type="ECO:0008006" key="2">
    <source>
        <dbReference type="Google" id="ProtNLM"/>
    </source>
</evidence>
<evidence type="ECO:0000313" key="1">
    <source>
        <dbReference type="EMBL" id="KAL0368620.1"/>
    </source>
</evidence>
<comment type="caution">
    <text evidence="1">The sequence shown here is derived from an EMBL/GenBank/DDBJ whole genome shotgun (WGS) entry which is preliminary data.</text>
</comment>
<dbReference type="AlphaFoldDB" id="A0AAW2QM92"/>